<dbReference type="Pfam" id="PF00300">
    <property type="entry name" value="His_Phos_1"/>
    <property type="match status" value="1"/>
</dbReference>
<dbReference type="AlphaFoldDB" id="A0A7Y9AVQ1"/>
<reference evidence="8 9" key="1">
    <citation type="submission" date="2020-07" db="EMBL/GenBank/DDBJ databases">
        <title>Sequencing the genomes of 1000 actinobacteria strains.</title>
        <authorList>
            <person name="Klenk H.-P."/>
        </authorList>
    </citation>
    <scope>NUCLEOTIDE SEQUENCE [LARGE SCALE GENOMIC DNA]</scope>
    <source>
        <strain evidence="8 9">DSM 7487</strain>
    </source>
</reference>
<dbReference type="InterPro" id="IPR013078">
    <property type="entry name" value="His_Pase_superF_clade-1"/>
</dbReference>
<gene>
    <name evidence="8" type="ORF">BJ968_001110</name>
</gene>
<keyword evidence="4" id="KW-0413">Isomerase</keyword>
<dbReference type="EC" id="5.4.2.11" evidence="2"/>
<dbReference type="Gene3D" id="3.40.50.1240">
    <property type="entry name" value="Phosphoglycerate mutase-like"/>
    <property type="match status" value="1"/>
</dbReference>
<feature type="active site" description="Proton donor/acceptor" evidence="5">
    <location>
        <position position="111"/>
    </location>
</feature>
<dbReference type="PROSITE" id="PS00175">
    <property type="entry name" value="PG_MUTASE"/>
    <property type="match status" value="1"/>
</dbReference>
<proteinExistence type="inferred from homology"/>
<evidence type="ECO:0000256" key="7">
    <source>
        <dbReference type="SAM" id="MobiDB-lite"/>
    </source>
</evidence>
<dbReference type="Proteomes" id="UP000521922">
    <property type="component" value="Unassembled WGS sequence"/>
</dbReference>
<dbReference type="InterPro" id="IPR029033">
    <property type="entry name" value="His_PPase_superfam"/>
</dbReference>
<feature type="active site" description="Tele-phosphohistidine intermediate" evidence="5">
    <location>
        <position position="16"/>
    </location>
</feature>
<evidence type="ECO:0000256" key="5">
    <source>
        <dbReference type="PIRSR" id="PIRSR613078-1"/>
    </source>
</evidence>
<accession>A0A7Y9AVQ1</accession>
<dbReference type="SMART" id="SM00855">
    <property type="entry name" value="PGAM"/>
    <property type="match status" value="1"/>
</dbReference>
<dbReference type="CDD" id="cd07067">
    <property type="entry name" value="HP_PGM_like"/>
    <property type="match status" value="1"/>
</dbReference>
<feature type="binding site" evidence="6">
    <location>
        <begin position="15"/>
        <end position="22"/>
    </location>
    <ligand>
        <name>substrate</name>
    </ligand>
</feature>
<feature type="binding site" evidence="6">
    <location>
        <position position="82"/>
    </location>
    <ligand>
        <name>substrate</name>
    </ligand>
</feature>
<dbReference type="InterPro" id="IPR001345">
    <property type="entry name" value="PG/BPGM_mutase_AS"/>
</dbReference>
<dbReference type="InterPro" id="IPR005952">
    <property type="entry name" value="Phosphogly_mut1"/>
</dbReference>
<feature type="region of interest" description="Disordered" evidence="7">
    <location>
        <begin position="236"/>
        <end position="255"/>
    </location>
</feature>
<evidence type="ECO:0000313" key="9">
    <source>
        <dbReference type="Proteomes" id="UP000521922"/>
    </source>
</evidence>
<protein>
    <recommendedName>
        <fullName evidence="2">phosphoglycerate mutase (2,3-diphosphoglycerate-dependent)</fullName>
        <ecNumber evidence="2">5.4.2.11</ecNumber>
    </recommendedName>
</protein>
<evidence type="ECO:0000256" key="2">
    <source>
        <dbReference type="ARBA" id="ARBA00012028"/>
    </source>
</evidence>
<dbReference type="RefSeq" id="WP_179749963.1">
    <property type="nucleotide sequence ID" value="NZ_BAAAGN010000005.1"/>
</dbReference>
<sequence length="255" mass="28154">MSSTFHWPSGLVLVRHGQSTGNLADARARSTHAEVVDVAERDADVPLSPTGRAQAQAVARWLADDPQAPATPEVLVVSPYARARDTALAIREELRRKGVDAPMRTDERLRERDLGWWDGLTGLGVRARFPDEAARRQRIGKFYYRPPGGESWCDVALRVRSVLSTLREDHPGQRVLVVSHQAVIMNFRLVLEDLDEESLLRLDAEEPLANCSVTHYLGDGRERPVLERAGDVTAAGGVRVTDDPVDDEPDGAVAR</sequence>
<dbReference type="PANTHER" id="PTHR11931">
    <property type="entry name" value="PHOSPHOGLYCERATE MUTASE"/>
    <property type="match status" value="1"/>
</dbReference>
<comment type="caution">
    <text evidence="8">The sequence shown here is derived from an EMBL/GenBank/DDBJ whole genome shotgun (WGS) entry which is preliminary data.</text>
</comment>
<evidence type="ECO:0000313" key="8">
    <source>
        <dbReference type="EMBL" id="NYD21570.1"/>
    </source>
</evidence>
<dbReference type="SUPFAM" id="SSF53254">
    <property type="entry name" value="Phosphoglycerate mutase-like"/>
    <property type="match status" value="1"/>
</dbReference>
<evidence type="ECO:0000256" key="3">
    <source>
        <dbReference type="ARBA" id="ARBA00023152"/>
    </source>
</evidence>
<evidence type="ECO:0000256" key="4">
    <source>
        <dbReference type="ARBA" id="ARBA00023235"/>
    </source>
</evidence>
<evidence type="ECO:0000256" key="1">
    <source>
        <dbReference type="ARBA" id="ARBA00006717"/>
    </source>
</evidence>
<keyword evidence="3" id="KW-0324">Glycolysis</keyword>
<feature type="compositionally biased region" description="Acidic residues" evidence="7">
    <location>
        <begin position="243"/>
        <end position="255"/>
    </location>
</feature>
<comment type="similarity">
    <text evidence="1">Belongs to the phosphoglycerate mutase family. BPG-dependent PGAM subfamily.</text>
</comment>
<evidence type="ECO:0000256" key="6">
    <source>
        <dbReference type="PIRSR" id="PIRSR613078-2"/>
    </source>
</evidence>
<dbReference type="GO" id="GO:0006096">
    <property type="term" value="P:glycolytic process"/>
    <property type="evidence" value="ECO:0007669"/>
    <property type="project" value="UniProtKB-KW"/>
</dbReference>
<keyword evidence="9" id="KW-1185">Reference proteome</keyword>
<dbReference type="EMBL" id="JACCBB010000001">
    <property type="protein sequence ID" value="NYD21570.1"/>
    <property type="molecule type" value="Genomic_DNA"/>
</dbReference>
<organism evidence="8 9">
    <name type="scientific">Kineococcus aurantiacus</name>
    <dbReference type="NCBI Taxonomy" id="37633"/>
    <lineage>
        <taxon>Bacteria</taxon>
        <taxon>Bacillati</taxon>
        <taxon>Actinomycetota</taxon>
        <taxon>Actinomycetes</taxon>
        <taxon>Kineosporiales</taxon>
        <taxon>Kineosporiaceae</taxon>
        <taxon>Kineococcus</taxon>
    </lineage>
</organism>
<dbReference type="GO" id="GO:0004619">
    <property type="term" value="F:phosphoglycerate mutase activity"/>
    <property type="evidence" value="ECO:0007669"/>
    <property type="project" value="UniProtKB-EC"/>
</dbReference>
<name>A0A7Y9AVQ1_9ACTN</name>